<dbReference type="EMBL" id="SWKU01000022">
    <property type="protein sequence ID" value="KAF2997704.1"/>
    <property type="molecule type" value="Genomic_DNA"/>
</dbReference>
<reference evidence="1" key="1">
    <citation type="submission" date="2019-04" db="EMBL/GenBank/DDBJ databases">
        <title>Sequencing of skin fungus with MAO and IRED activity.</title>
        <authorList>
            <person name="Marsaioli A.J."/>
            <person name="Bonatto J.M.C."/>
            <person name="Reis Junior O."/>
        </authorList>
    </citation>
    <scope>NUCLEOTIDE SEQUENCE</scope>
    <source>
        <strain evidence="1">30M1</strain>
    </source>
</reference>
<name>A0A9P4T9I7_CURKU</name>
<comment type="caution">
    <text evidence="1">The sequence shown here is derived from an EMBL/GenBank/DDBJ whole genome shotgun (WGS) entry which is preliminary data.</text>
</comment>
<keyword evidence="2" id="KW-1185">Reference proteome</keyword>
<proteinExistence type="predicted"/>
<dbReference type="AlphaFoldDB" id="A0A9P4T9I7"/>
<dbReference type="OrthoDB" id="3775350at2759"/>
<gene>
    <name evidence="1" type="ORF">E8E13_006656</name>
</gene>
<evidence type="ECO:0000313" key="2">
    <source>
        <dbReference type="Proteomes" id="UP000801428"/>
    </source>
</evidence>
<sequence>MDASDFPQDGTDIPTACTGRLRKENEAKALRQDPYILAYQYTVYMKLHPMQHLPDERQRLNNYYQNLLANQPEPDPEATDDRSRAVRYAKEHFECYYEIRDVARIIRWIDEAEDKPQAVDVTSLLIRIRSAYLPEADHARSPSQESHESSSPR</sequence>
<protein>
    <submittedName>
        <fullName evidence="1">Uncharacterized protein</fullName>
    </submittedName>
</protein>
<evidence type="ECO:0000313" key="1">
    <source>
        <dbReference type="EMBL" id="KAF2997704.1"/>
    </source>
</evidence>
<dbReference type="Proteomes" id="UP000801428">
    <property type="component" value="Unassembled WGS sequence"/>
</dbReference>
<organism evidence="1 2">
    <name type="scientific">Curvularia kusanoi</name>
    <name type="common">Cochliobolus kusanoi</name>
    <dbReference type="NCBI Taxonomy" id="90978"/>
    <lineage>
        <taxon>Eukaryota</taxon>
        <taxon>Fungi</taxon>
        <taxon>Dikarya</taxon>
        <taxon>Ascomycota</taxon>
        <taxon>Pezizomycotina</taxon>
        <taxon>Dothideomycetes</taxon>
        <taxon>Pleosporomycetidae</taxon>
        <taxon>Pleosporales</taxon>
        <taxon>Pleosporineae</taxon>
        <taxon>Pleosporaceae</taxon>
        <taxon>Curvularia</taxon>
    </lineage>
</organism>
<accession>A0A9P4T9I7</accession>